<accession>A0A6A3HDK4</accession>
<protein>
    <recommendedName>
        <fullName evidence="4">RxLR effector protein</fullName>
    </recommendedName>
</protein>
<dbReference type="Proteomes" id="UP000435112">
    <property type="component" value="Unassembled WGS sequence"/>
</dbReference>
<evidence type="ECO:0000256" key="1">
    <source>
        <dbReference type="SAM" id="SignalP"/>
    </source>
</evidence>
<proteinExistence type="predicted"/>
<dbReference type="AlphaFoldDB" id="A0A6A3HDK4"/>
<feature type="signal peptide" evidence="1">
    <location>
        <begin position="1"/>
        <end position="21"/>
    </location>
</feature>
<keyword evidence="1" id="KW-0732">Signal</keyword>
<comment type="caution">
    <text evidence="2">The sequence shown here is derived from an EMBL/GenBank/DDBJ whole genome shotgun (WGS) entry which is preliminary data.</text>
</comment>
<organism evidence="2 3">
    <name type="scientific">Phytophthora rubi</name>
    <dbReference type="NCBI Taxonomy" id="129364"/>
    <lineage>
        <taxon>Eukaryota</taxon>
        <taxon>Sar</taxon>
        <taxon>Stramenopiles</taxon>
        <taxon>Oomycota</taxon>
        <taxon>Peronosporomycetes</taxon>
        <taxon>Peronosporales</taxon>
        <taxon>Peronosporaceae</taxon>
        <taxon>Phytophthora</taxon>
    </lineage>
</organism>
<reference evidence="2 3" key="1">
    <citation type="submission" date="2018-09" db="EMBL/GenBank/DDBJ databases">
        <title>Genomic investigation of the strawberry pathogen Phytophthora fragariae indicates pathogenicity is determined by transcriptional variation in three key races.</title>
        <authorList>
            <person name="Adams T.M."/>
            <person name="Armitage A.D."/>
            <person name="Sobczyk M.K."/>
            <person name="Bates H.J."/>
            <person name="Dunwell J.M."/>
            <person name="Nellist C.F."/>
            <person name="Harrison R.J."/>
        </authorList>
    </citation>
    <scope>NUCLEOTIDE SEQUENCE [LARGE SCALE GENOMIC DNA]</scope>
    <source>
        <strain evidence="2 3">SCRP324</strain>
    </source>
</reference>
<sequence>MKLSIVAIALALVYFVSFVLAADQPTAMTTPMSVDERMQLAKTMKEMMMRNPGAVDPAVAAMSTEDLFGLLSGLISNPKVLSNAAGLISSAVSGDVSGVASHATGLLGFDQATVFGLMGLSLATKVESKPVMTRTPWRFKKYLVEGYGLSLPPPFVHL</sequence>
<evidence type="ECO:0008006" key="4">
    <source>
        <dbReference type="Google" id="ProtNLM"/>
    </source>
</evidence>
<name>A0A6A3HDK4_9STRA</name>
<dbReference type="OrthoDB" id="166971at2759"/>
<feature type="chain" id="PRO_5025462650" description="RxLR effector protein" evidence="1">
    <location>
        <begin position="22"/>
        <end position="158"/>
    </location>
</feature>
<evidence type="ECO:0000313" key="2">
    <source>
        <dbReference type="EMBL" id="KAE8967005.1"/>
    </source>
</evidence>
<dbReference type="EMBL" id="QXFU01004800">
    <property type="protein sequence ID" value="KAE8967005.1"/>
    <property type="molecule type" value="Genomic_DNA"/>
</dbReference>
<gene>
    <name evidence="2" type="ORF">PR002_g28199</name>
</gene>
<evidence type="ECO:0000313" key="3">
    <source>
        <dbReference type="Proteomes" id="UP000435112"/>
    </source>
</evidence>